<keyword evidence="6" id="KW-0482">Metalloprotease</keyword>
<comment type="cofactor">
    <cofactor evidence="1">
        <name>Zn(2+)</name>
        <dbReference type="ChEBI" id="CHEBI:29105"/>
    </cofactor>
</comment>
<keyword evidence="5" id="KW-0862">Zinc</keyword>
<dbReference type="PANTHER" id="PTHR11804">
    <property type="entry name" value="PROTEASE M3 THIMET OLIGOPEPTIDASE-RELATED"/>
    <property type="match status" value="1"/>
</dbReference>
<dbReference type="GO" id="GO:0006508">
    <property type="term" value="P:proteolysis"/>
    <property type="evidence" value="ECO:0007669"/>
    <property type="project" value="UniProtKB-KW"/>
</dbReference>
<evidence type="ECO:0000256" key="4">
    <source>
        <dbReference type="ARBA" id="ARBA00022801"/>
    </source>
</evidence>
<name>F3UWC2_STRSA</name>
<sequence>MEFCDRIGESEDFFMAKQRNKIEEKYTWDLSTIFPTDEAFEAELAQVSEEVKKAAGLAGHLLDSADSLLTTTEIQLDLMRRIEKLYSYAHMKNDQDTRVAKYQEYQAKGMTLYSDFGQSFAFYEPEFMAITEEQYQAFLAEQPALQQYQHYFDKLLKKKAHILTQREEELLAGAGEIFGAAGETFAILDNADIVFPMVHDEDGNEVQLSHGNYITLVESKNREVRKEAYEALYSVYEQYQHTYAKTLQTNVKVHNYNAKVRKFSSAREAALSADFIPESVYDSLVSAVNKHLPLLQRYIALRAKILGISDLKMYDMHTPLSETDYKFTYEEALAKSEEVLAILGEDYLSRVRTAFSERWIDVHENQGKRSGAYSGGSYDTNAFMLLNWQDTLDNLFTLVHETGHSMHSSYTRETQPYVYGDYSIFLAEIASTTNENILTEKLLEEVEDDATRFAILNHFLDGFRGTVFRQTQFAEFEHAIHKADQEGQVLTSEFLNEVYAELNEKYYGLKKEDNPQIQYEWARIPHFYYDYYVFQYSTGFSAASALAEKIVHGSQEDKDKYLDYLKAGNSDYPLNVIKKAGVDMEKEDYLNAAFAVFERRLDEFEALVEKLGLA</sequence>
<dbReference type="InterPro" id="IPR045090">
    <property type="entry name" value="Pept_M3A_M3B"/>
</dbReference>
<evidence type="ECO:0000256" key="3">
    <source>
        <dbReference type="ARBA" id="ARBA00022723"/>
    </source>
</evidence>
<dbReference type="GO" id="GO:0046872">
    <property type="term" value="F:metal ion binding"/>
    <property type="evidence" value="ECO:0007669"/>
    <property type="project" value="UniProtKB-KW"/>
</dbReference>
<dbReference type="AlphaFoldDB" id="F3UWC2"/>
<feature type="domain" description="Peptidase M3A/M3B catalytic" evidence="7">
    <location>
        <begin position="216"/>
        <end position="595"/>
    </location>
</feature>
<feature type="domain" description="Oligopeptidase F N-terminal" evidence="8">
    <location>
        <begin position="126"/>
        <end position="195"/>
    </location>
</feature>
<dbReference type="InterPro" id="IPR042088">
    <property type="entry name" value="OligoPept_F_C"/>
</dbReference>
<dbReference type="PANTHER" id="PTHR11804:SF84">
    <property type="entry name" value="SACCHAROLYSIN"/>
    <property type="match status" value="1"/>
</dbReference>
<dbReference type="HOGENOM" id="CLU_021290_2_0_9"/>
<dbReference type="GO" id="GO:0006518">
    <property type="term" value="P:peptide metabolic process"/>
    <property type="evidence" value="ECO:0007669"/>
    <property type="project" value="TreeGrafter"/>
</dbReference>
<organism evidence="9 10">
    <name type="scientific">Streptococcus sanguinis SK49</name>
    <dbReference type="NCBI Taxonomy" id="888808"/>
    <lineage>
        <taxon>Bacteria</taxon>
        <taxon>Bacillati</taxon>
        <taxon>Bacillota</taxon>
        <taxon>Bacilli</taxon>
        <taxon>Lactobacillales</taxon>
        <taxon>Streptococcaceae</taxon>
        <taxon>Streptococcus</taxon>
    </lineage>
</organism>
<dbReference type="MEROPS" id="M03.007"/>
<dbReference type="InterPro" id="IPR013647">
    <property type="entry name" value="OligopepF_N_dom"/>
</dbReference>
<evidence type="ECO:0000259" key="7">
    <source>
        <dbReference type="Pfam" id="PF01432"/>
    </source>
</evidence>
<dbReference type="Gene3D" id="1.10.287.830">
    <property type="entry name" value="putative peptidase helix hairpin domain like"/>
    <property type="match status" value="1"/>
</dbReference>
<keyword evidence="2" id="KW-0645">Protease</keyword>
<dbReference type="InterPro" id="IPR001567">
    <property type="entry name" value="Pept_M3A_M3B_dom"/>
</dbReference>
<dbReference type="EC" id="3.4.24.-" evidence="9"/>
<dbReference type="CDD" id="cd09608">
    <property type="entry name" value="M3B_PepF"/>
    <property type="match status" value="1"/>
</dbReference>
<dbReference type="InterPro" id="IPR004438">
    <property type="entry name" value="Peptidase_M3B"/>
</dbReference>
<protein>
    <submittedName>
        <fullName evidence="9">Oligoendopeptidase B</fullName>
        <ecNumber evidence="9">3.4.24.-</ecNumber>
    </submittedName>
</protein>
<dbReference type="Proteomes" id="UP000006459">
    <property type="component" value="Unassembled WGS sequence"/>
</dbReference>
<dbReference type="EMBL" id="AFFO01000007">
    <property type="protein sequence ID" value="EGJ40417.1"/>
    <property type="molecule type" value="Genomic_DNA"/>
</dbReference>
<keyword evidence="3" id="KW-0479">Metal-binding</keyword>
<evidence type="ECO:0000256" key="2">
    <source>
        <dbReference type="ARBA" id="ARBA00022670"/>
    </source>
</evidence>
<evidence type="ECO:0000313" key="9">
    <source>
        <dbReference type="EMBL" id="EGJ40417.1"/>
    </source>
</evidence>
<reference evidence="9 10" key="1">
    <citation type="submission" date="2011-03" db="EMBL/GenBank/DDBJ databases">
        <authorList>
            <person name="Muzny D."/>
            <person name="Qin X."/>
            <person name="Deng J."/>
            <person name="Jiang H."/>
            <person name="Liu Y."/>
            <person name="Qu J."/>
            <person name="Song X.-Z."/>
            <person name="Zhang L."/>
            <person name="Thornton R."/>
            <person name="Coyle M."/>
            <person name="Francisco L."/>
            <person name="Jackson L."/>
            <person name="Javaid M."/>
            <person name="Korchina V."/>
            <person name="Kovar C."/>
            <person name="Mata R."/>
            <person name="Mathew T."/>
            <person name="Ngo R."/>
            <person name="Nguyen L."/>
            <person name="Nguyen N."/>
            <person name="Okwuonu G."/>
            <person name="Ongeri F."/>
            <person name="Pham C."/>
            <person name="Simmons D."/>
            <person name="Wilczek-Boney K."/>
            <person name="Hale W."/>
            <person name="Jakkamsetti A."/>
            <person name="Pham P."/>
            <person name="Ruth R."/>
            <person name="San Lucas F."/>
            <person name="Warren J."/>
            <person name="Zhang J."/>
            <person name="Zhao Z."/>
            <person name="Zhou C."/>
            <person name="Zhu D."/>
            <person name="Lee S."/>
            <person name="Bess C."/>
            <person name="Blankenburg K."/>
            <person name="Forbes L."/>
            <person name="Fu Q."/>
            <person name="Gubbala S."/>
            <person name="Hirani K."/>
            <person name="Jayaseelan J.C."/>
            <person name="Lara F."/>
            <person name="Munidasa M."/>
            <person name="Palculict T."/>
            <person name="Patil S."/>
            <person name="Pu L.-L."/>
            <person name="Saada N."/>
            <person name="Tang L."/>
            <person name="Weissenberger G."/>
            <person name="Zhu Y."/>
            <person name="Hemphill L."/>
            <person name="Shang Y."/>
            <person name="Youmans B."/>
            <person name="Ayvaz T."/>
            <person name="Ross M."/>
            <person name="Santibanez J."/>
            <person name="Aqrawi P."/>
            <person name="Gross S."/>
            <person name="Joshi V."/>
            <person name="Fowler G."/>
            <person name="Nazareth L."/>
            <person name="Reid J."/>
            <person name="Worley K."/>
            <person name="Petrosino J."/>
            <person name="Highlander S."/>
            <person name="Gibbs R."/>
        </authorList>
    </citation>
    <scope>NUCLEOTIDE SEQUENCE [LARGE SCALE GENOMIC DNA]</scope>
    <source>
        <strain evidence="9 10">SK49</strain>
    </source>
</reference>
<evidence type="ECO:0000256" key="1">
    <source>
        <dbReference type="ARBA" id="ARBA00001947"/>
    </source>
</evidence>
<proteinExistence type="predicted"/>
<dbReference type="SUPFAM" id="SSF55486">
    <property type="entry name" value="Metalloproteases ('zincins'), catalytic domain"/>
    <property type="match status" value="1"/>
</dbReference>
<evidence type="ECO:0000259" key="8">
    <source>
        <dbReference type="Pfam" id="PF08439"/>
    </source>
</evidence>
<dbReference type="Pfam" id="PF01432">
    <property type="entry name" value="Peptidase_M3"/>
    <property type="match status" value="1"/>
</dbReference>
<dbReference type="GO" id="GO:0004222">
    <property type="term" value="F:metalloendopeptidase activity"/>
    <property type="evidence" value="ECO:0007669"/>
    <property type="project" value="InterPro"/>
</dbReference>
<evidence type="ECO:0000313" key="10">
    <source>
        <dbReference type="Proteomes" id="UP000006459"/>
    </source>
</evidence>
<dbReference type="NCBIfam" id="TIGR00181">
    <property type="entry name" value="pepF"/>
    <property type="match status" value="1"/>
</dbReference>
<evidence type="ECO:0000256" key="6">
    <source>
        <dbReference type="ARBA" id="ARBA00023049"/>
    </source>
</evidence>
<dbReference type="eggNOG" id="COG1164">
    <property type="taxonomic scope" value="Bacteria"/>
</dbReference>
<dbReference type="PATRIC" id="fig|888808.3.peg.797"/>
<dbReference type="Gene3D" id="1.20.140.70">
    <property type="entry name" value="Oligopeptidase f, N-terminal domain"/>
    <property type="match status" value="1"/>
</dbReference>
<comment type="caution">
    <text evidence="9">The sequence shown here is derived from an EMBL/GenBank/DDBJ whole genome shotgun (WGS) entry which is preliminary data.</text>
</comment>
<accession>F3UWC2</accession>
<dbReference type="Gene3D" id="1.10.1370.20">
    <property type="entry name" value="Oligoendopeptidase f, C-terminal domain"/>
    <property type="match status" value="1"/>
</dbReference>
<evidence type="ECO:0000256" key="5">
    <source>
        <dbReference type="ARBA" id="ARBA00022833"/>
    </source>
</evidence>
<keyword evidence="4 9" id="KW-0378">Hydrolase</keyword>
<dbReference type="Pfam" id="PF08439">
    <property type="entry name" value="Peptidase_M3_N"/>
    <property type="match status" value="1"/>
</dbReference>
<gene>
    <name evidence="9" type="primary">pepB</name>
    <name evidence="9" type="ORF">HMPREF9380_0810</name>
</gene>